<dbReference type="EMBL" id="FLQS01000045">
    <property type="protein sequence ID" value="SBS77938.1"/>
    <property type="molecule type" value="Genomic_DNA"/>
</dbReference>
<sequence>MAAAGGAATPTASAMQKKSTEPIRLVRLMAVIVAWLRDRCGSEAVTLRSQMCAAWVTILDVRVEALWR</sequence>
<accession>A0A1Y5PPV5</accession>
<evidence type="ECO:0000313" key="1">
    <source>
        <dbReference type="EMBL" id="SBS77938.1"/>
    </source>
</evidence>
<reference evidence="1" key="1">
    <citation type="submission" date="2016-03" db="EMBL/GenBank/DDBJ databases">
        <authorList>
            <person name="Ploux O."/>
        </authorList>
    </citation>
    <scope>NUCLEOTIDE SEQUENCE</scope>
    <source>
        <strain evidence="1">UC10</strain>
    </source>
</reference>
<organism evidence="1">
    <name type="scientific">uncultured Mycobacterium sp</name>
    <dbReference type="NCBI Taxonomy" id="171292"/>
    <lineage>
        <taxon>Bacteria</taxon>
        <taxon>Bacillati</taxon>
        <taxon>Actinomycetota</taxon>
        <taxon>Actinomycetes</taxon>
        <taxon>Mycobacteriales</taxon>
        <taxon>Mycobacteriaceae</taxon>
        <taxon>Mycobacterium</taxon>
        <taxon>environmental samples</taxon>
    </lineage>
</organism>
<proteinExistence type="predicted"/>
<name>A0A1Y5PPV5_9MYCO</name>
<gene>
    <name evidence="1" type="ORF">MHPYR_50105</name>
</gene>
<protein>
    <submittedName>
        <fullName evidence="1">Uncharacterized protein</fullName>
    </submittedName>
</protein>
<dbReference type="AlphaFoldDB" id="A0A1Y5PPV5"/>